<dbReference type="RefSeq" id="WP_068557325.1">
    <property type="nucleotide sequence ID" value="NZ_LOEE01000057.1"/>
</dbReference>
<protein>
    <submittedName>
        <fullName evidence="1">Uncharacterized protein</fullName>
    </submittedName>
</protein>
<proteinExistence type="predicted"/>
<reference evidence="1 2" key="1">
    <citation type="submission" date="2015-12" db="EMBL/GenBank/DDBJ databases">
        <title>Draft genome sequence of the thermoanaerobe Thermotalea metallivorans, an isolate from the runoff channel of the Great Artesian Basin, Australia.</title>
        <authorList>
            <person name="Patel B.K."/>
        </authorList>
    </citation>
    <scope>NUCLEOTIDE SEQUENCE [LARGE SCALE GENOMIC DNA]</scope>
    <source>
        <strain evidence="1 2">B2-1</strain>
    </source>
</reference>
<dbReference type="Proteomes" id="UP000070456">
    <property type="component" value="Unassembled WGS sequence"/>
</dbReference>
<evidence type="ECO:0000313" key="2">
    <source>
        <dbReference type="Proteomes" id="UP000070456"/>
    </source>
</evidence>
<comment type="caution">
    <text evidence="1">The sequence shown here is derived from an EMBL/GenBank/DDBJ whole genome shotgun (WGS) entry which is preliminary data.</text>
</comment>
<organism evidence="1 2">
    <name type="scientific">Thermotalea metallivorans</name>
    <dbReference type="NCBI Taxonomy" id="520762"/>
    <lineage>
        <taxon>Bacteria</taxon>
        <taxon>Bacillati</taxon>
        <taxon>Bacillota</taxon>
        <taxon>Clostridia</taxon>
        <taxon>Peptostreptococcales</taxon>
        <taxon>Thermotaleaceae</taxon>
        <taxon>Thermotalea</taxon>
    </lineage>
</organism>
<name>A0A140L1B9_9FIRM</name>
<sequence>MDKLQLLHKKFSEFIDYFIVKYSYEHRGMLKKLRIDSRLNMDIDEEEWCKLFLYKSCLNHCARILLMRFIEDKGFIHHKLNEKGIEKWRNFVKNLGQDFDVLYHIGLLDLQVDENAMIRGIFKKSDYDLFTIDKELAEIVIDSFSSIYVGDLQKKDFIELFKKLYTLEDREIMKLEKFHKDAPALSYILQLEERESLL</sequence>
<evidence type="ECO:0000313" key="1">
    <source>
        <dbReference type="EMBL" id="KXG74344.1"/>
    </source>
</evidence>
<accession>A0A140L1B9</accession>
<dbReference type="EMBL" id="LOEE01000057">
    <property type="protein sequence ID" value="KXG74344.1"/>
    <property type="molecule type" value="Genomic_DNA"/>
</dbReference>
<dbReference type="AlphaFoldDB" id="A0A140L1B9"/>
<keyword evidence="2" id="KW-1185">Reference proteome</keyword>
<dbReference type="STRING" id="520762.AN619_24370"/>
<dbReference type="OrthoDB" id="1951796at2"/>
<gene>
    <name evidence="1" type="ORF">AN619_24370</name>
</gene>